<dbReference type="Pfam" id="PF00534">
    <property type="entry name" value="Glycos_transf_1"/>
    <property type="match status" value="1"/>
</dbReference>
<evidence type="ECO:0000313" key="4">
    <source>
        <dbReference type="Proteomes" id="UP001524944"/>
    </source>
</evidence>
<evidence type="ECO:0000259" key="1">
    <source>
        <dbReference type="Pfam" id="PF00534"/>
    </source>
</evidence>
<accession>A0ABT1Y7K3</accession>
<dbReference type="InterPro" id="IPR050194">
    <property type="entry name" value="Glycosyltransferase_grp1"/>
</dbReference>
<dbReference type="Gene3D" id="3.40.50.2000">
    <property type="entry name" value="Glycogen Phosphorylase B"/>
    <property type="match status" value="2"/>
</dbReference>
<dbReference type="PANTHER" id="PTHR45947">
    <property type="entry name" value="SULFOQUINOVOSYL TRANSFERASE SQD2"/>
    <property type="match status" value="1"/>
</dbReference>
<dbReference type="RefSeq" id="WP_257913878.1">
    <property type="nucleotide sequence ID" value="NZ_JANPWE010000007.1"/>
</dbReference>
<organism evidence="3 4">
    <name type="scientific">Dehalobacterium formicoaceticum</name>
    <dbReference type="NCBI Taxonomy" id="51515"/>
    <lineage>
        <taxon>Bacteria</taxon>
        <taxon>Bacillati</taxon>
        <taxon>Bacillota</taxon>
        <taxon>Clostridia</taxon>
        <taxon>Eubacteriales</taxon>
        <taxon>Peptococcaceae</taxon>
        <taxon>Dehalobacterium</taxon>
    </lineage>
</organism>
<dbReference type="EMBL" id="JANPWE010000007">
    <property type="protein sequence ID" value="MCR6546466.1"/>
    <property type="molecule type" value="Genomic_DNA"/>
</dbReference>
<keyword evidence="4" id="KW-1185">Reference proteome</keyword>
<protein>
    <submittedName>
        <fullName evidence="3">Glycosyltransferase family 4 protein</fullName>
    </submittedName>
</protein>
<dbReference type="PANTHER" id="PTHR45947:SF3">
    <property type="entry name" value="SULFOQUINOVOSYL TRANSFERASE SQD2"/>
    <property type="match status" value="1"/>
</dbReference>
<sequence>MMHVLQVVRPMDGGMKKHVLSLLAHLDQSKYQIILAAPDKEDWDEILAGSNVEVVYLPLQGNLALCSDLAGMRRLGHLIQRRKIHLVHTHGMKAGLVGRMAGLISGGLNPQSRPYFLATVHNSIYQYPMSKTKRWAIGQAQSFLGRYTDGFIAVSQGLKRELMTWEGIPEAKISVIYNGINPADFPHYPRPALPEAKIRLGLNPELPVVGMVARCAPQKGGEFFLGAASELSRLLNEVQFLVAGDGPLRLAWEQKARALGLRGKVHFIGHHPRPGELYPLLDVYVLPSLSEGLPLGVMEAMAAQRPILATWAGGIPELIQHRKTGLLVPPGNSSALTQGMMELLTRKTWAKKLGKAAGQAARDQFSEKEMVRQTEDLYQEIGDRIRHEDEVRSKGRWARA</sequence>
<dbReference type="InterPro" id="IPR028098">
    <property type="entry name" value="Glyco_trans_4-like_N"/>
</dbReference>
<evidence type="ECO:0000259" key="2">
    <source>
        <dbReference type="Pfam" id="PF13439"/>
    </source>
</evidence>
<dbReference type="CDD" id="cd03801">
    <property type="entry name" value="GT4_PimA-like"/>
    <property type="match status" value="1"/>
</dbReference>
<dbReference type="Proteomes" id="UP001524944">
    <property type="component" value="Unassembled WGS sequence"/>
</dbReference>
<gene>
    <name evidence="3" type="ORF">NVS47_13260</name>
</gene>
<evidence type="ECO:0000313" key="3">
    <source>
        <dbReference type="EMBL" id="MCR6546466.1"/>
    </source>
</evidence>
<proteinExistence type="predicted"/>
<reference evidence="3 4" key="1">
    <citation type="submission" date="2022-08" db="EMBL/GenBank/DDBJ databases">
        <title>Proteogenomics of the novel Dehalobacterium formicoaceticum strain EZ94 highlights a key role of methyltransferases during anaerobic dichloromethane degradation.</title>
        <authorList>
            <person name="Wasmund K."/>
        </authorList>
    </citation>
    <scope>NUCLEOTIDE SEQUENCE [LARGE SCALE GENOMIC DNA]</scope>
    <source>
        <strain evidence="3 4">EZ94</strain>
    </source>
</reference>
<dbReference type="Pfam" id="PF13439">
    <property type="entry name" value="Glyco_transf_4"/>
    <property type="match status" value="1"/>
</dbReference>
<dbReference type="SUPFAM" id="SSF53756">
    <property type="entry name" value="UDP-Glycosyltransferase/glycogen phosphorylase"/>
    <property type="match status" value="1"/>
</dbReference>
<dbReference type="InterPro" id="IPR001296">
    <property type="entry name" value="Glyco_trans_1"/>
</dbReference>
<name>A0ABT1Y7K3_9FIRM</name>
<comment type="caution">
    <text evidence="3">The sequence shown here is derived from an EMBL/GenBank/DDBJ whole genome shotgun (WGS) entry which is preliminary data.</text>
</comment>
<feature type="domain" description="Glycosyl transferase family 1" evidence="1">
    <location>
        <begin position="199"/>
        <end position="357"/>
    </location>
</feature>
<feature type="domain" description="Glycosyltransferase subfamily 4-like N-terminal" evidence="2">
    <location>
        <begin position="13"/>
        <end position="183"/>
    </location>
</feature>